<keyword evidence="4" id="KW-0564">Palmitate</keyword>
<dbReference type="RefSeq" id="WP_092210446.1">
    <property type="nucleotide sequence ID" value="NZ_FMUX01000006.1"/>
</dbReference>
<organism evidence="8 9">
    <name type="scientific">Desulfoluna spongiiphila</name>
    <dbReference type="NCBI Taxonomy" id="419481"/>
    <lineage>
        <taxon>Bacteria</taxon>
        <taxon>Pseudomonadati</taxon>
        <taxon>Thermodesulfobacteriota</taxon>
        <taxon>Desulfobacteria</taxon>
        <taxon>Desulfobacterales</taxon>
        <taxon>Desulfolunaceae</taxon>
        <taxon>Desulfoluna</taxon>
    </lineage>
</organism>
<feature type="signal peptide" evidence="6">
    <location>
        <begin position="1"/>
        <end position="20"/>
    </location>
</feature>
<dbReference type="InterPro" id="IPR051407">
    <property type="entry name" value="Bact_OM_lipoprot/Surf_antigen"/>
</dbReference>
<evidence type="ECO:0000313" key="8">
    <source>
        <dbReference type="EMBL" id="SCY26043.1"/>
    </source>
</evidence>
<evidence type="ECO:0000259" key="7">
    <source>
        <dbReference type="Pfam" id="PF05433"/>
    </source>
</evidence>
<sequence length="154" mass="15656">MNIKLVACAIATFVSVTLMGCQPASQGSKTYKPGQAQQAMSVYYGTVLNVADVQIQHEETGGGAVGGAVVGGIIGSTIGGGSGSTLATTAGALGGAAAGSAAEQSRAKRPGVEIELELDDGRIMVVVQEKDDDYLVGDRVRLIESPDGTMRVRQ</sequence>
<dbReference type="AlphaFoldDB" id="A0A1G5EGB2"/>
<keyword evidence="2 6" id="KW-0732">Signal</keyword>
<dbReference type="InterPro" id="IPR008816">
    <property type="entry name" value="Gly_zipper_2TM_dom"/>
</dbReference>
<accession>A0A1G5EGB2</accession>
<proteinExistence type="predicted"/>
<dbReference type="Pfam" id="PF05433">
    <property type="entry name" value="Rick_17kDa_Anti"/>
    <property type="match status" value="1"/>
</dbReference>
<evidence type="ECO:0000256" key="1">
    <source>
        <dbReference type="ARBA" id="ARBA00004459"/>
    </source>
</evidence>
<dbReference type="PANTHER" id="PTHR35603:SF1">
    <property type="entry name" value="OUTER MEMBRANE LIPOPROTEIN SLYB"/>
    <property type="match status" value="1"/>
</dbReference>
<evidence type="ECO:0000313" key="9">
    <source>
        <dbReference type="Proteomes" id="UP000198870"/>
    </source>
</evidence>
<protein>
    <submittedName>
        <fullName evidence="8">Outer membrane lipoprotein SlyB</fullName>
    </submittedName>
</protein>
<evidence type="ECO:0000256" key="5">
    <source>
        <dbReference type="ARBA" id="ARBA00023288"/>
    </source>
</evidence>
<dbReference type="OrthoDB" id="5298161at2"/>
<evidence type="ECO:0000256" key="3">
    <source>
        <dbReference type="ARBA" id="ARBA00023136"/>
    </source>
</evidence>
<evidence type="ECO:0000256" key="6">
    <source>
        <dbReference type="SAM" id="SignalP"/>
    </source>
</evidence>
<keyword evidence="3" id="KW-0472">Membrane</keyword>
<gene>
    <name evidence="8" type="ORF">SAMN05216233_1062</name>
</gene>
<feature type="domain" description="Glycine zipper 2TM" evidence="7">
    <location>
        <begin position="62"/>
        <end position="102"/>
    </location>
</feature>
<dbReference type="EMBL" id="FMUX01000006">
    <property type="protein sequence ID" value="SCY26043.1"/>
    <property type="molecule type" value="Genomic_DNA"/>
</dbReference>
<dbReference type="STRING" id="419481.SAMN05216233_1062"/>
<evidence type="ECO:0000256" key="4">
    <source>
        <dbReference type="ARBA" id="ARBA00023139"/>
    </source>
</evidence>
<dbReference type="PROSITE" id="PS51257">
    <property type="entry name" value="PROKAR_LIPOPROTEIN"/>
    <property type="match status" value="1"/>
</dbReference>
<comment type="subcellular location">
    <subcellularLocation>
        <location evidence="1">Cell outer membrane</location>
        <topology evidence="1">Lipid-anchor</topology>
    </subcellularLocation>
</comment>
<dbReference type="Proteomes" id="UP000198870">
    <property type="component" value="Unassembled WGS sequence"/>
</dbReference>
<reference evidence="8 9" key="1">
    <citation type="submission" date="2016-10" db="EMBL/GenBank/DDBJ databases">
        <authorList>
            <person name="de Groot N.N."/>
        </authorList>
    </citation>
    <scope>NUCLEOTIDE SEQUENCE [LARGE SCALE GENOMIC DNA]</scope>
    <source>
        <strain evidence="8 9">AA1</strain>
    </source>
</reference>
<dbReference type="PANTHER" id="PTHR35603">
    <property type="match status" value="1"/>
</dbReference>
<feature type="chain" id="PRO_5011483130" evidence="6">
    <location>
        <begin position="21"/>
        <end position="154"/>
    </location>
</feature>
<keyword evidence="5 8" id="KW-0449">Lipoprotein</keyword>
<name>A0A1G5EGB2_9BACT</name>
<evidence type="ECO:0000256" key="2">
    <source>
        <dbReference type="ARBA" id="ARBA00022729"/>
    </source>
</evidence>
<keyword evidence="9" id="KW-1185">Reference proteome</keyword>
<dbReference type="GO" id="GO:0009279">
    <property type="term" value="C:cell outer membrane"/>
    <property type="evidence" value="ECO:0007669"/>
    <property type="project" value="UniProtKB-SubCell"/>
</dbReference>